<feature type="non-terminal residue" evidence="1">
    <location>
        <position position="1"/>
    </location>
</feature>
<evidence type="ECO:0000313" key="1">
    <source>
        <dbReference type="EMBL" id="CAG8783808.1"/>
    </source>
</evidence>
<protein>
    <submittedName>
        <fullName evidence="1">1114_t:CDS:1</fullName>
    </submittedName>
</protein>
<evidence type="ECO:0000313" key="2">
    <source>
        <dbReference type="Proteomes" id="UP000789342"/>
    </source>
</evidence>
<organism evidence="1 2">
    <name type="scientific">Acaulospora morrowiae</name>
    <dbReference type="NCBI Taxonomy" id="94023"/>
    <lineage>
        <taxon>Eukaryota</taxon>
        <taxon>Fungi</taxon>
        <taxon>Fungi incertae sedis</taxon>
        <taxon>Mucoromycota</taxon>
        <taxon>Glomeromycotina</taxon>
        <taxon>Glomeromycetes</taxon>
        <taxon>Diversisporales</taxon>
        <taxon>Acaulosporaceae</taxon>
        <taxon>Acaulospora</taxon>
    </lineage>
</organism>
<dbReference type="AlphaFoldDB" id="A0A9N9JI57"/>
<name>A0A9N9JI57_9GLOM</name>
<dbReference type="Proteomes" id="UP000789342">
    <property type="component" value="Unassembled WGS sequence"/>
</dbReference>
<feature type="non-terminal residue" evidence="1">
    <location>
        <position position="70"/>
    </location>
</feature>
<sequence length="70" mass="8025">IHLSMFIGKCYYGLVRELREEGVSIDPIANPPTVRVYSYNSNTNNVIWQEFVNPQTITSQVLTGFVMNMQ</sequence>
<proteinExistence type="predicted"/>
<gene>
    <name evidence="1" type="ORF">AMORRO_LOCUS17544</name>
</gene>
<keyword evidence="2" id="KW-1185">Reference proteome</keyword>
<dbReference type="EMBL" id="CAJVPV010054924">
    <property type="protein sequence ID" value="CAG8783808.1"/>
    <property type="molecule type" value="Genomic_DNA"/>
</dbReference>
<accession>A0A9N9JI57</accession>
<comment type="caution">
    <text evidence="1">The sequence shown here is derived from an EMBL/GenBank/DDBJ whole genome shotgun (WGS) entry which is preliminary data.</text>
</comment>
<reference evidence="1" key="1">
    <citation type="submission" date="2021-06" db="EMBL/GenBank/DDBJ databases">
        <authorList>
            <person name="Kallberg Y."/>
            <person name="Tangrot J."/>
            <person name="Rosling A."/>
        </authorList>
    </citation>
    <scope>NUCLEOTIDE SEQUENCE</scope>
    <source>
        <strain evidence="1">CL551</strain>
    </source>
</reference>